<dbReference type="InterPro" id="IPR019931">
    <property type="entry name" value="LPXTG_anchor"/>
</dbReference>
<feature type="domain" description="F5/8 type C" evidence="9">
    <location>
        <begin position="765"/>
        <end position="909"/>
    </location>
</feature>
<name>A0ABD4REK1_9CLOT</name>
<organism evidence="12 13">
    <name type="scientific">Clostridium chauvoei</name>
    <dbReference type="NCBI Taxonomy" id="46867"/>
    <lineage>
        <taxon>Bacteria</taxon>
        <taxon>Bacillati</taxon>
        <taxon>Bacillota</taxon>
        <taxon>Clostridia</taxon>
        <taxon>Eubacteriales</taxon>
        <taxon>Clostridiaceae</taxon>
        <taxon>Clostridium</taxon>
    </lineage>
</organism>
<dbReference type="InterPro" id="IPR049019">
    <property type="entry name" value="NagJ-like_helical"/>
</dbReference>
<dbReference type="InterPro" id="IPR000421">
    <property type="entry name" value="FA58C"/>
</dbReference>
<dbReference type="PANTHER" id="PTHR13170:SF16">
    <property type="entry name" value="PROTEIN O-GLCNACASE"/>
    <property type="match status" value="1"/>
</dbReference>
<dbReference type="GO" id="GO:0005975">
    <property type="term" value="P:carbohydrate metabolic process"/>
    <property type="evidence" value="ECO:0007669"/>
    <property type="project" value="UniProtKB-ARBA"/>
</dbReference>
<keyword evidence="6 7" id="KW-0326">Glycosidase</keyword>
<dbReference type="Gene3D" id="1.20.58.460">
    <property type="entry name" value="Hyaluronidase post-catalytic domain-like"/>
    <property type="match status" value="1"/>
</dbReference>
<comment type="similarity">
    <text evidence="7">Belongs to the glycosyl hydrolase 84 family.</text>
</comment>
<dbReference type="InterPro" id="IPR051822">
    <property type="entry name" value="Glycosyl_Hydrolase_84"/>
</dbReference>
<dbReference type="InterPro" id="IPR017853">
    <property type="entry name" value="GH"/>
</dbReference>
<dbReference type="Proteomes" id="UP000775179">
    <property type="component" value="Unassembled WGS sequence"/>
</dbReference>
<dbReference type="GO" id="GO:1901135">
    <property type="term" value="P:carbohydrate derivative metabolic process"/>
    <property type="evidence" value="ECO:0007669"/>
    <property type="project" value="UniProtKB-ARBA"/>
</dbReference>
<keyword evidence="5" id="KW-0572">Peptidoglycan-anchor</keyword>
<dbReference type="Gene3D" id="1.20.1270.70">
    <property type="entry name" value="Designed single chain three-helix bundle"/>
    <property type="match status" value="3"/>
</dbReference>
<keyword evidence="1" id="KW-0134">Cell wall</keyword>
<feature type="active site" description="Proton donor" evidence="7">
    <location>
        <position position="307"/>
    </location>
</feature>
<feature type="domain" description="GH84" evidence="11">
    <location>
        <begin position="193"/>
        <end position="459"/>
    </location>
</feature>
<keyword evidence="3" id="KW-0732">Signal</keyword>
<dbReference type="GO" id="GO:0015929">
    <property type="term" value="F:hexosaminidase activity"/>
    <property type="evidence" value="ECO:0007669"/>
    <property type="project" value="UniProtKB-ARBA"/>
</dbReference>
<gene>
    <name evidence="12" type="ORF">K4H94_02060</name>
</gene>
<sequence length="1320" mass="147037">MKKKSKKIFQNALATTCAVTIVTTMAGGKLIRVETITKEGEIVKANIYPVPQDLKYSSEEGMSLEGEVNVVVHGTQEEATLPKLEEVLNENNIKYSISDAVNNDKANIIISSEKDHCEDCIKGKLEENNVLSKKEAYILKSSNDENKKGNISIIGSDADGVYYGVLTLAQILEQSTSEDKFAEVIISDYPEIEFRGFIEGFYGTPWSHEDRMNLMKDTSKFKMNTYIYAPKDDPYHRKQWKELYPEDKANQIAELAKAGKDNNFNFCWTIHPGATLKFTDEDYDALIMKFEQLYSLGVRQFGVLFDDTDDWYNGRKQAEWINKIDTEFVKAKGDVAPMIVISARYNSAWGPNMNVYFKPFMETLHDDIQVMWTGHATMSNVSKDVFEWPKAQTGVNKEVAVWWNYPVNDYCDSRILMAPLHNLSKDLDNVSGFFSNPMNQAQASKVALYSIADYTWNTDSFDYMNSWETSINKLVPEVCEEFKRFASNTCYLKDDGGASGPFEYDESGYLAEKIDGLKSAITNKENVKDKAAELLAEFKTMSSDYDAIKTKTENANLLAELDSFLNSYKALSEAGIASMNALIAAQDGDIETWLNENSLASEKLALMDTFKVARLEDDHGNIITKEYVVSVGEKRLKPLVKEAIGVSQSIISNSILANYEPKVISSIEDILNKEVEVSGGNYTINSIENVTLNKGDYIGIALPKAMKLGAIKVKASSYNNLSIEYSINGIEWSKAEATVEDGTLKTNDSISATYVRILNDSKAPVTINIESLQTNPVYKANPTISQNIGTYQNYVIENALDGNMDTKYWSDKASGNGHYIQLDLGNTIPLHDVSAYFNGGDYMRNSEFMISKDGSTWTSLGALEYSDKDGKKVASVDAKGEMAKYIKIQANGENNGSWVQLCELQFNKTVPELGDDTVELVTGTPEGNWKNLHDGDLSTAFEAESVQNGDALVYKMSRVTKVSELSILQDANNICGAKVSVKGANGKWTDIGALDNQLNKLNVSKEIVEVKLTFDPSKPLPKIYEIIAKEGNIVEDDVIDKENFKRHLEIAVSEAKKIDATILDKVVPAVKKEFNDALIEAEEVLKDSKATQKQIDDSFERLSKVMHMLSFEKGDKEALIGLVDKISTLNSNEYIKEPWDKLQGVLEEVNAVIADKNVMKNEVSENYDKLLRAFLDLRLKPSKEKLQDLINEAEKKDRNEFTTESFAVLENEILNAKAVIEKEDATEEEIGTSEKALNLAVKGLVASAENKDETNSSETAKNKTTKNEESKNITTLTKNDGKKNKLPKTGMDGLGNLQTLGAIFSSLGAALLLKKKSKNK</sequence>
<evidence type="ECO:0000259" key="11">
    <source>
        <dbReference type="PROSITE" id="PS52009"/>
    </source>
</evidence>
<dbReference type="SUPFAM" id="SSF49785">
    <property type="entry name" value="Galactose-binding domain-like"/>
    <property type="match status" value="1"/>
</dbReference>
<feature type="domain" description="Gram-positive cocci surface proteins LPxTG" evidence="10">
    <location>
        <begin position="1286"/>
        <end position="1320"/>
    </location>
</feature>
<dbReference type="SUPFAM" id="SSF55545">
    <property type="entry name" value="beta-N-acetylhexosaminidase-like domain"/>
    <property type="match status" value="1"/>
</dbReference>
<dbReference type="InterPro" id="IPR008979">
    <property type="entry name" value="Galactose-bd-like_sf"/>
</dbReference>
<keyword evidence="2" id="KW-0964">Secreted</keyword>
<dbReference type="PROSITE" id="PS50847">
    <property type="entry name" value="GRAM_POS_ANCHORING"/>
    <property type="match status" value="1"/>
</dbReference>
<evidence type="ECO:0000256" key="1">
    <source>
        <dbReference type="ARBA" id="ARBA00022512"/>
    </source>
</evidence>
<dbReference type="Pfam" id="PF00754">
    <property type="entry name" value="F5_F8_type_C"/>
    <property type="match status" value="1"/>
</dbReference>
<dbReference type="Pfam" id="PF07555">
    <property type="entry name" value="NAGidase"/>
    <property type="match status" value="1"/>
</dbReference>
<dbReference type="SUPFAM" id="SSF140657">
    <property type="entry name" value="Hyaluronidase post-catalytic domain-like"/>
    <property type="match status" value="1"/>
</dbReference>
<dbReference type="Gene3D" id="3.30.379.10">
    <property type="entry name" value="Chitobiase/beta-hexosaminidase domain 2-like"/>
    <property type="match status" value="1"/>
</dbReference>
<feature type="region of interest" description="Disordered" evidence="8">
    <location>
        <begin position="1248"/>
        <end position="1290"/>
    </location>
</feature>
<evidence type="ECO:0000313" key="13">
    <source>
        <dbReference type="Proteomes" id="UP000775179"/>
    </source>
</evidence>
<dbReference type="GeneID" id="66300931"/>
<dbReference type="RefSeq" id="WP_021874919.1">
    <property type="nucleotide sequence ID" value="NZ_CP018624.1"/>
</dbReference>
<accession>A0ABD4REK1</accession>
<dbReference type="Gene3D" id="2.60.120.260">
    <property type="entry name" value="Galactose-binding domain-like"/>
    <property type="match status" value="1"/>
</dbReference>
<dbReference type="PROSITE" id="PS52009">
    <property type="entry name" value="GH84"/>
    <property type="match status" value="1"/>
</dbReference>
<evidence type="ECO:0000256" key="4">
    <source>
        <dbReference type="ARBA" id="ARBA00022801"/>
    </source>
</evidence>
<dbReference type="InterPro" id="IPR029018">
    <property type="entry name" value="Hex-like_dom2"/>
</dbReference>
<evidence type="ECO:0000256" key="7">
    <source>
        <dbReference type="PROSITE-ProRule" id="PRU01353"/>
    </source>
</evidence>
<evidence type="ECO:0000259" key="9">
    <source>
        <dbReference type="PROSITE" id="PS50022"/>
    </source>
</evidence>
<dbReference type="EMBL" id="JAIFTX010000003">
    <property type="protein sequence ID" value="MBX7289837.1"/>
    <property type="molecule type" value="Genomic_DNA"/>
</dbReference>
<dbReference type="Pfam" id="PF00746">
    <property type="entry name" value="Gram_pos_anchor"/>
    <property type="match status" value="1"/>
</dbReference>
<comment type="caution">
    <text evidence="12">The sequence shown here is derived from an EMBL/GenBank/DDBJ whole genome shotgun (WGS) entry which is preliminary data.</text>
</comment>
<evidence type="ECO:0000256" key="8">
    <source>
        <dbReference type="SAM" id="MobiDB-lite"/>
    </source>
</evidence>
<protein>
    <submittedName>
        <fullName evidence="12">Beta-N-acetylglucosaminidase domain-containing protein</fullName>
    </submittedName>
</protein>
<evidence type="ECO:0000256" key="6">
    <source>
        <dbReference type="ARBA" id="ARBA00023295"/>
    </source>
</evidence>
<evidence type="ECO:0000313" key="12">
    <source>
        <dbReference type="EMBL" id="MBX7289837.1"/>
    </source>
</evidence>
<evidence type="ECO:0000259" key="10">
    <source>
        <dbReference type="PROSITE" id="PS50847"/>
    </source>
</evidence>
<reference evidence="12 13" key="1">
    <citation type="submission" date="2021-08" db="EMBL/GenBank/DDBJ databases">
        <title>Genome sequence analysis of Clostridium chauvoei strains of European origin and evaluation of typing options for outbreak investigations.</title>
        <authorList>
            <person name="Abdel-Glil M."/>
            <person name="Thomas P."/>
            <person name="Seyboldt C."/>
        </authorList>
    </citation>
    <scope>NUCLEOTIDE SEQUENCE [LARGE SCALE GENOMIC DNA]</scope>
    <source>
        <strain evidence="12 13">S0260-09</strain>
    </source>
</reference>
<dbReference type="Gene3D" id="3.20.20.80">
    <property type="entry name" value="Glycosidases"/>
    <property type="match status" value="1"/>
</dbReference>
<evidence type="ECO:0000256" key="5">
    <source>
        <dbReference type="ARBA" id="ARBA00023088"/>
    </source>
</evidence>
<dbReference type="InterPro" id="IPR015882">
    <property type="entry name" value="HEX_bac_N"/>
</dbReference>
<evidence type="ECO:0000256" key="3">
    <source>
        <dbReference type="ARBA" id="ARBA00022729"/>
    </source>
</evidence>
<evidence type="ECO:0000256" key="2">
    <source>
        <dbReference type="ARBA" id="ARBA00022525"/>
    </source>
</evidence>
<proteinExistence type="inferred from homology"/>
<keyword evidence="4 7" id="KW-0378">Hydrolase</keyword>
<dbReference type="NCBIfam" id="TIGR01167">
    <property type="entry name" value="LPXTG_anchor"/>
    <property type="match status" value="1"/>
</dbReference>
<dbReference type="PANTHER" id="PTHR13170">
    <property type="entry name" value="O-GLCNACASE"/>
    <property type="match status" value="1"/>
</dbReference>
<dbReference type="PROSITE" id="PS50022">
    <property type="entry name" value="FA58C_3"/>
    <property type="match status" value="1"/>
</dbReference>
<dbReference type="Pfam" id="PF21774">
    <property type="entry name" value="NagJ_C"/>
    <property type="match status" value="1"/>
</dbReference>
<dbReference type="Pfam" id="PF02838">
    <property type="entry name" value="Glyco_hydro_20b"/>
    <property type="match status" value="1"/>
</dbReference>
<dbReference type="SUPFAM" id="SSF51445">
    <property type="entry name" value="(Trans)glycosidases"/>
    <property type="match status" value="1"/>
</dbReference>
<dbReference type="InterPro" id="IPR011496">
    <property type="entry name" value="O-GlcNAcase_cat"/>
</dbReference>
<dbReference type="KEGG" id="cchv:BTM20_03575"/>